<dbReference type="PROSITE" id="PS51257">
    <property type="entry name" value="PROKAR_LIPOPROTEIN"/>
    <property type="match status" value="1"/>
</dbReference>
<gene>
    <name evidence="1" type="ordered locus">Spica_1769</name>
</gene>
<dbReference type="KEGG" id="scd:Spica_1769"/>
<organism evidence="1 2">
    <name type="scientific">Gracilinema caldarium (strain ATCC 51460 / DSM 7334 / H1)</name>
    <name type="common">Treponema caldarium</name>
    <dbReference type="NCBI Taxonomy" id="744872"/>
    <lineage>
        <taxon>Bacteria</taxon>
        <taxon>Pseudomonadati</taxon>
        <taxon>Spirochaetota</taxon>
        <taxon>Spirochaetia</taxon>
        <taxon>Spirochaetales</taxon>
        <taxon>Breznakiellaceae</taxon>
        <taxon>Gracilinema</taxon>
    </lineage>
</organism>
<dbReference type="EMBL" id="CP002868">
    <property type="protein sequence ID" value="AEJ19911.1"/>
    <property type="molecule type" value="Genomic_DNA"/>
</dbReference>
<dbReference type="OrthoDB" id="345223at2"/>
<dbReference type="Proteomes" id="UP000000503">
    <property type="component" value="Chromosome"/>
</dbReference>
<protein>
    <submittedName>
        <fullName evidence="1">Uncharacterized protein</fullName>
    </submittedName>
</protein>
<dbReference type="AlphaFoldDB" id="F8F303"/>
<reference evidence="2" key="1">
    <citation type="journal article" date="2013" name="Stand. Genomic Sci.">
        <title>Genome sequence of the thermophilic fresh-water bacterium Spirochaeta caldaria type strain (H1(T)), reclassification of Spirochaeta caldaria, Spirochaeta stenostrepta, and Spirochaeta zuelzerae in the genus Treponema as Treponema caldaria comb. nov., Treponema stenostrepta comb. nov., and Treponema zuelzerae comb. nov., and emendation of the genus Treponema.</title>
        <authorList>
            <person name="Abt B."/>
            <person name="Goker M."/>
            <person name="Scheuner C."/>
            <person name="Han C."/>
            <person name="Lu M."/>
            <person name="Misra M."/>
            <person name="Lapidus A."/>
            <person name="Nolan M."/>
            <person name="Lucas S."/>
            <person name="Hammon N."/>
            <person name="Deshpande S."/>
            <person name="Cheng J.F."/>
            <person name="Tapia R."/>
            <person name="Goodwin L.A."/>
            <person name="Pitluck S."/>
            <person name="Liolios K."/>
            <person name="Pagani I."/>
            <person name="Ivanova N."/>
            <person name="Mavromatis K."/>
            <person name="Mikhailova N."/>
            <person name="Huntemann M."/>
            <person name="Pati A."/>
            <person name="Chen A."/>
            <person name="Palaniappan K."/>
            <person name="Land M."/>
            <person name="Hauser L."/>
            <person name="Jeffries C.D."/>
            <person name="Rohde M."/>
            <person name="Spring S."/>
            <person name="Gronow S."/>
            <person name="Detter J.C."/>
            <person name="Bristow J."/>
            <person name="Eisen J.A."/>
            <person name="Markowitz V."/>
            <person name="Hugenholtz P."/>
            <person name="Kyrpides N.C."/>
            <person name="Woyke T."/>
            <person name="Klenk H.P."/>
        </authorList>
    </citation>
    <scope>NUCLEOTIDE SEQUENCE</scope>
    <source>
        <strain evidence="2">ATCC 51460 / DSM 7334 / H1</strain>
    </source>
</reference>
<name>F8F303_GRAC1</name>
<keyword evidence="2" id="KW-1185">Reference proteome</keyword>
<dbReference type="eggNOG" id="COG1558">
    <property type="taxonomic scope" value="Bacteria"/>
</dbReference>
<evidence type="ECO:0000313" key="2">
    <source>
        <dbReference type="Proteomes" id="UP000000503"/>
    </source>
</evidence>
<proteinExistence type="predicted"/>
<dbReference type="RefSeq" id="WP_013969211.1">
    <property type="nucleotide sequence ID" value="NC_015732.1"/>
</dbReference>
<sequence>MKRKQLFILVLSVLFISCTKMENDVILLVPYSQQEEIINYFNKASINVQVNNSLVIIHSPANNVLINLLDYQYANIYLNKSNLVNLTTTRTQDGTYYKRKYLEVLPNSKYRIQEDSSIPKKIYDPTHPDSIKEGKDKGYVYYPNINIEDENNKLKNNVFLYNSILEYLKSRNIPIVSIEIDQNSI</sequence>
<accession>F8F303</accession>
<dbReference type="HOGENOM" id="CLU_1460693_0_0_12"/>
<dbReference type="STRING" id="744872.Spica_1769"/>
<evidence type="ECO:0000313" key="1">
    <source>
        <dbReference type="EMBL" id="AEJ19911.1"/>
    </source>
</evidence>